<sequence length="195" mass="21224">MARRTEHGGVVNNSTLSLSMAPAYALCYHLSIDGPLISSSSPTNFICCEPPPPQLTASTSANRYPAGSPFLHHGSPSAKTEKSTIARPLRRQPAPQAGSLSTTTRHQFTQTGRPQSSARPVVIRLPLSVPQFIIPIRFFPHVCPLQKFLVWSVCLPERLPCRAAVVYKLVLPCCQAGGLETKDGNNMFLPFPPDH</sequence>
<evidence type="ECO:0000313" key="2">
    <source>
        <dbReference type="EMBL" id="PVH94704.1"/>
    </source>
</evidence>
<name>A0A2V1DC11_9PLEO</name>
<evidence type="ECO:0000256" key="1">
    <source>
        <dbReference type="SAM" id="MobiDB-lite"/>
    </source>
</evidence>
<feature type="compositionally biased region" description="Polar residues" evidence="1">
    <location>
        <begin position="98"/>
        <end position="115"/>
    </location>
</feature>
<proteinExistence type="predicted"/>
<organism evidence="2 3">
    <name type="scientific">Periconia macrospinosa</name>
    <dbReference type="NCBI Taxonomy" id="97972"/>
    <lineage>
        <taxon>Eukaryota</taxon>
        <taxon>Fungi</taxon>
        <taxon>Dikarya</taxon>
        <taxon>Ascomycota</taxon>
        <taxon>Pezizomycotina</taxon>
        <taxon>Dothideomycetes</taxon>
        <taxon>Pleosporomycetidae</taxon>
        <taxon>Pleosporales</taxon>
        <taxon>Massarineae</taxon>
        <taxon>Periconiaceae</taxon>
        <taxon>Periconia</taxon>
    </lineage>
</organism>
<reference evidence="2 3" key="1">
    <citation type="journal article" date="2018" name="Sci. Rep.">
        <title>Comparative genomics provides insights into the lifestyle and reveals functional heterogeneity of dark septate endophytic fungi.</title>
        <authorList>
            <person name="Knapp D.G."/>
            <person name="Nemeth J.B."/>
            <person name="Barry K."/>
            <person name="Hainaut M."/>
            <person name="Henrissat B."/>
            <person name="Johnson J."/>
            <person name="Kuo A."/>
            <person name="Lim J.H.P."/>
            <person name="Lipzen A."/>
            <person name="Nolan M."/>
            <person name="Ohm R.A."/>
            <person name="Tamas L."/>
            <person name="Grigoriev I.V."/>
            <person name="Spatafora J.W."/>
            <person name="Nagy L.G."/>
            <person name="Kovacs G.M."/>
        </authorList>
    </citation>
    <scope>NUCLEOTIDE SEQUENCE [LARGE SCALE GENOMIC DNA]</scope>
    <source>
        <strain evidence="2 3">DSE2036</strain>
    </source>
</reference>
<dbReference type="AlphaFoldDB" id="A0A2V1DC11"/>
<protein>
    <submittedName>
        <fullName evidence="2">Uncharacterized protein</fullName>
    </submittedName>
</protein>
<dbReference type="EMBL" id="KZ805524">
    <property type="protein sequence ID" value="PVH94704.1"/>
    <property type="molecule type" value="Genomic_DNA"/>
</dbReference>
<evidence type="ECO:0000313" key="3">
    <source>
        <dbReference type="Proteomes" id="UP000244855"/>
    </source>
</evidence>
<gene>
    <name evidence="2" type="ORF">DM02DRAFT_182466</name>
</gene>
<accession>A0A2V1DC11</accession>
<keyword evidence="3" id="KW-1185">Reference proteome</keyword>
<feature type="region of interest" description="Disordered" evidence="1">
    <location>
        <begin position="57"/>
        <end position="115"/>
    </location>
</feature>
<dbReference type="Proteomes" id="UP000244855">
    <property type="component" value="Unassembled WGS sequence"/>
</dbReference>